<evidence type="ECO:0000313" key="4">
    <source>
        <dbReference type="Proteomes" id="UP000008144"/>
    </source>
</evidence>
<dbReference type="InterPro" id="IPR044926">
    <property type="entry name" value="RGS_subdomain_2"/>
</dbReference>
<dbReference type="InterPro" id="IPR053282">
    <property type="entry name" value="RGS_domain-containing"/>
</dbReference>
<dbReference type="Proteomes" id="UP000008144">
    <property type="component" value="Unassembled WGS sequence"/>
</dbReference>
<dbReference type="Gene3D" id="1.10.167.10">
    <property type="entry name" value="Regulator of G-protein Signalling 4, domain 2"/>
    <property type="match status" value="1"/>
</dbReference>
<keyword evidence="4" id="KW-1185">Reference proteome</keyword>
<dbReference type="SMART" id="SM00315">
    <property type="entry name" value="RGS"/>
    <property type="match status" value="1"/>
</dbReference>
<dbReference type="InterPro" id="IPR016137">
    <property type="entry name" value="RGS"/>
</dbReference>
<dbReference type="STRING" id="7719.ENSCINP00000022227"/>
<reference evidence="3" key="2">
    <citation type="submission" date="2025-08" db="UniProtKB">
        <authorList>
            <consortium name="Ensembl"/>
        </authorList>
    </citation>
    <scope>IDENTIFICATION</scope>
</reference>
<reference evidence="4" key="1">
    <citation type="journal article" date="2002" name="Science">
        <title>The draft genome of Ciona intestinalis: insights into chordate and vertebrate origins.</title>
        <authorList>
            <person name="Dehal P."/>
            <person name="Satou Y."/>
            <person name="Campbell R.K."/>
            <person name="Chapman J."/>
            <person name="Degnan B."/>
            <person name="De Tomaso A."/>
            <person name="Davidson B."/>
            <person name="Di Gregorio A."/>
            <person name="Gelpke M."/>
            <person name="Goodstein D.M."/>
            <person name="Harafuji N."/>
            <person name="Hastings K.E."/>
            <person name="Ho I."/>
            <person name="Hotta K."/>
            <person name="Huang W."/>
            <person name="Kawashima T."/>
            <person name="Lemaire P."/>
            <person name="Martinez D."/>
            <person name="Meinertzhagen I.A."/>
            <person name="Necula S."/>
            <person name="Nonaka M."/>
            <person name="Putnam N."/>
            <person name="Rash S."/>
            <person name="Saiga H."/>
            <person name="Satake M."/>
            <person name="Terry A."/>
            <person name="Yamada L."/>
            <person name="Wang H.G."/>
            <person name="Awazu S."/>
            <person name="Azumi K."/>
            <person name="Boore J."/>
            <person name="Branno M."/>
            <person name="Chin-Bow S."/>
            <person name="DeSantis R."/>
            <person name="Doyle S."/>
            <person name="Francino P."/>
            <person name="Keys D.N."/>
            <person name="Haga S."/>
            <person name="Hayashi H."/>
            <person name="Hino K."/>
            <person name="Imai K.S."/>
            <person name="Inaba K."/>
            <person name="Kano S."/>
            <person name="Kobayashi K."/>
            <person name="Kobayashi M."/>
            <person name="Lee B.I."/>
            <person name="Makabe K.W."/>
            <person name="Manohar C."/>
            <person name="Matassi G."/>
            <person name="Medina M."/>
            <person name="Mochizuki Y."/>
            <person name="Mount S."/>
            <person name="Morishita T."/>
            <person name="Miura S."/>
            <person name="Nakayama A."/>
            <person name="Nishizaka S."/>
            <person name="Nomoto H."/>
            <person name="Ohta F."/>
            <person name="Oishi K."/>
            <person name="Rigoutsos I."/>
            <person name="Sano M."/>
            <person name="Sasaki A."/>
            <person name="Sasakura Y."/>
            <person name="Shoguchi E."/>
            <person name="Shin-i T."/>
            <person name="Spagnuolo A."/>
            <person name="Stainier D."/>
            <person name="Suzuki M.M."/>
            <person name="Tassy O."/>
            <person name="Takatori N."/>
            <person name="Tokuoka M."/>
            <person name="Yagi K."/>
            <person name="Yoshizaki F."/>
            <person name="Wada S."/>
            <person name="Zhang C."/>
            <person name="Hyatt P.D."/>
            <person name="Larimer F."/>
            <person name="Detter C."/>
            <person name="Doggett N."/>
            <person name="Glavina T."/>
            <person name="Hawkins T."/>
            <person name="Richardson P."/>
            <person name="Lucas S."/>
            <person name="Kohara Y."/>
            <person name="Levine M."/>
            <person name="Satoh N."/>
            <person name="Rokhsar D.S."/>
        </authorList>
    </citation>
    <scope>NUCLEOTIDE SEQUENCE [LARGE SCALE GENOMIC DNA]</scope>
</reference>
<organism evidence="3 4">
    <name type="scientific">Ciona intestinalis</name>
    <name type="common">Transparent sea squirt</name>
    <name type="synonym">Ascidia intestinalis</name>
    <dbReference type="NCBI Taxonomy" id="7719"/>
    <lineage>
        <taxon>Eukaryota</taxon>
        <taxon>Metazoa</taxon>
        <taxon>Chordata</taxon>
        <taxon>Tunicata</taxon>
        <taxon>Ascidiacea</taxon>
        <taxon>Phlebobranchia</taxon>
        <taxon>Cionidae</taxon>
        <taxon>Ciona</taxon>
    </lineage>
</organism>
<dbReference type="InParanoid" id="F6X8F0"/>
<sequence length="394" mass="45946">MQSFYNAAAFRMDEANHEVSNSFGGFSNTLSLMSRQTVPISTPLAPRLPNHLPSLDANEEKEQERMTAEMLRRMVRAQRLFTEVNLPDGRTYQVTQDENELSEDSDADGRIVSPPPPKVVLEPKVDMKLLASKSIRQYPDPNNLLSSRRSVKVVERHQNTSGLYKPIKRGGHFIRRPLVRPANFNEVLRDPTHLEFFKRYLKSYRSDQPILFWVAVETMRNTENTKERQNKARLIVKRYFHNTKIQAVKLLQCNADIIREIPYLDVVTTSMLFSAQNVISKALENRWFHKYADTFLDSIFSNPVHDVASVCNKTTKLKRGHLTRAWVIFNSFIKRAAMFMRHIREERFFNLFYSFLEREVDKEDVVRPVYDSMQSDIVAKRSINTMPLIDLSRN</sequence>
<dbReference type="AlphaFoldDB" id="F6X8F0"/>
<protein>
    <recommendedName>
        <fullName evidence="2">RGS domain-containing protein</fullName>
    </recommendedName>
</protein>
<dbReference type="HOGENOM" id="CLU_701215_0_0_1"/>
<dbReference type="Ensembl" id="ENSCINT00000022473.2">
    <property type="protein sequence ID" value="ENSCINP00000022227.2"/>
    <property type="gene ID" value="ENSCING00000011679.2"/>
</dbReference>
<dbReference type="PROSITE" id="PS50132">
    <property type="entry name" value="RGS"/>
    <property type="match status" value="1"/>
</dbReference>
<dbReference type="CDD" id="cd08728">
    <property type="entry name" value="RGS-like_2"/>
    <property type="match status" value="1"/>
</dbReference>
<evidence type="ECO:0000259" key="2">
    <source>
        <dbReference type="PROSITE" id="PS50132"/>
    </source>
</evidence>
<proteinExistence type="predicted"/>
<feature type="domain" description="RGS" evidence="2">
    <location>
        <begin position="183"/>
        <end position="240"/>
    </location>
</feature>
<dbReference type="Pfam" id="PF00615">
    <property type="entry name" value="RGS"/>
    <property type="match status" value="1"/>
</dbReference>
<accession>F6X8F0</accession>
<name>F6X8F0_CIOIN</name>
<feature type="region of interest" description="Disordered" evidence="1">
    <location>
        <begin position="96"/>
        <end position="118"/>
    </location>
</feature>
<dbReference type="PANTHER" id="PTHR47079">
    <property type="entry name" value="REGULATOR OF G-PROTEIN SIGNALING PROTEIN-LIKE"/>
    <property type="match status" value="1"/>
</dbReference>
<dbReference type="SUPFAM" id="SSF48097">
    <property type="entry name" value="Regulator of G-protein signaling, RGS"/>
    <property type="match status" value="1"/>
</dbReference>
<dbReference type="PANTHER" id="PTHR47079:SF1">
    <property type="entry name" value="REGULATOR OF G-PROTEIN SIGNALING PROTEIN-LIKE"/>
    <property type="match status" value="1"/>
</dbReference>
<evidence type="ECO:0000256" key="1">
    <source>
        <dbReference type="SAM" id="MobiDB-lite"/>
    </source>
</evidence>
<reference evidence="3" key="3">
    <citation type="submission" date="2025-09" db="UniProtKB">
        <authorList>
            <consortium name="Ensembl"/>
        </authorList>
    </citation>
    <scope>IDENTIFICATION</scope>
</reference>
<evidence type="ECO:0000313" key="3">
    <source>
        <dbReference type="Ensembl" id="ENSCINP00000022227.2"/>
    </source>
</evidence>
<dbReference type="InterPro" id="IPR036305">
    <property type="entry name" value="RGS_sf"/>
</dbReference>
<feature type="compositionally biased region" description="Acidic residues" evidence="1">
    <location>
        <begin position="97"/>
        <end position="106"/>
    </location>
</feature>